<evidence type="ECO:0000256" key="1">
    <source>
        <dbReference type="SAM" id="MobiDB-lite"/>
    </source>
</evidence>
<protein>
    <submittedName>
        <fullName evidence="2">Uncharacterized protein</fullName>
    </submittedName>
</protein>
<organism evidence="2 3">
    <name type="scientific">Natrarchaeobius chitinivorans</name>
    <dbReference type="NCBI Taxonomy" id="1679083"/>
    <lineage>
        <taxon>Archaea</taxon>
        <taxon>Methanobacteriati</taxon>
        <taxon>Methanobacteriota</taxon>
        <taxon>Stenosarchaea group</taxon>
        <taxon>Halobacteria</taxon>
        <taxon>Halobacteriales</taxon>
        <taxon>Natrialbaceae</taxon>
        <taxon>Natrarchaeobius</taxon>
    </lineage>
</organism>
<dbReference type="AlphaFoldDB" id="A0A3N6MND8"/>
<comment type="caution">
    <text evidence="2">The sequence shown here is derived from an EMBL/GenBank/DDBJ whole genome shotgun (WGS) entry which is preliminary data.</text>
</comment>
<sequence>METRPRNAVPPVRTVRRSGLRREPRTEETYHRRFRLPRSVDDEVDAIASEHGSGVGDSSVGERVVSRLLANSAVSRKVSDTGCRPSVPARWSLRLSR</sequence>
<reference evidence="2 3" key="1">
    <citation type="submission" date="2018-10" db="EMBL/GenBank/DDBJ databases">
        <title>Natrarchaeobius chitinivorans gen. nov., sp. nov., and Natrarchaeobius haloalkaliphilus sp. nov., alkaliphilic, chitin-utilizing haloarchaea from hypersaline alkaline lakes.</title>
        <authorList>
            <person name="Sorokin D.Y."/>
            <person name="Elcheninov A.G."/>
            <person name="Kostrikina N.A."/>
            <person name="Bale N.J."/>
            <person name="Sinninghe Damste J.S."/>
            <person name="Khijniak T.V."/>
            <person name="Kublanov I.V."/>
            <person name="Toshchakov S.V."/>
        </authorList>
    </citation>
    <scope>NUCLEOTIDE SEQUENCE [LARGE SCALE GENOMIC DNA]</scope>
    <source>
        <strain evidence="2 3">AArcht7</strain>
    </source>
</reference>
<evidence type="ECO:0000313" key="3">
    <source>
        <dbReference type="Proteomes" id="UP000281431"/>
    </source>
</evidence>
<feature type="region of interest" description="Disordered" evidence="1">
    <location>
        <begin position="1"/>
        <end position="29"/>
    </location>
</feature>
<accession>A0A3N6MND8</accession>
<proteinExistence type="predicted"/>
<dbReference type="EMBL" id="REFZ01000001">
    <property type="protein sequence ID" value="RQH03165.1"/>
    <property type="molecule type" value="Genomic_DNA"/>
</dbReference>
<gene>
    <name evidence="2" type="ORF">EA472_00805</name>
</gene>
<name>A0A3N6MND8_NATCH</name>
<evidence type="ECO:0000313" key="2">
    <source>
        <dbReference type="EMBL" id="RQH03165.1"/>
    </source>
</evidence>
<feature type="compositionally biased region" description="Basic and acidic residues" evidence="1">
    <location>
        <begin position="20"/>
        <end position="29"/>
    </location>
</feature>
<feature type="region of interest" description="Disordered" evidence="1">
    <location>
        <begin position="78"/>
        <end position="97"/>
    </location>
</feature>
<keyword evidence="3" id="KW-1185">Reference proteome</keyword>
<dbReference type="Proteomes" id="UP000281431">
    <property type="component" value="Unassembled WGS sequence"/>
</dbReference>